<comment type="caution">
    <text evidence="1">The sequence shown here is derived from an EMBL/GenBank/DDBJ whole genome shotgun (WGS) entry which is preliminary data.</text>
</comment>
<sequence length="50" mass="5355">MALAEILQLCVIVLLAAVSTMLLFVGAYGSGAVLASAASVWFWRLYRAHT</sequence>
<evidence type="ECO:0000313" key="2">
    <source>
        <dbReference type="Proteomes" id="UP000703038"/>
    </source>
</evidence>
<proteinExistence type="predicted"/>
<accession>A0ABS2KRG8</accession>
<evidence type="ECO:0000313" key="1">
    <source>
        <dbReference type="EMBL" id="MBM7414215.1"/>
    </source>
</evidence>
<name>A0ABS2KRG8_9NOCA</name>
<organism evidence="1 2">
    <name type="scientific">Rhodococcoides corynebacterioides</name>
    <dbReference type="NCBI Taxonomy" id="53972"/>
    <lineage>
        <taxon>Bacteria</taxon>
        <taxon>Bacillati</taxon>
        <taxon>Actinomycetota</taxon>
        <taxon>Actinomycetes</taxon>
        <taxon>Mycobacteriales</taxon>
        <taxon>Nocardiaceae</taxon>
        <taxon>Rhodococcoides</taxon>
    </lineage>
</organism>
<reference evidence="1 2" key="1">
    <citation type="submission" date="2021-01" db="EMBL/GenBank/DDBJ databases">
        <title>Genomics of switchgrass bacterial isolates.</title>
        <authorList>
            <person name="Shade A."/>
        </authorList>
    </citation>
    <scope>NUCLEOTIDE SEQUENCE [LARGE SCALE GENOMIC DNA]</scope>
    <source>
        <strain evidence="1 2">PvP111</strain>
    </source>
</reference>
<protein>
    <submittedName>
        <fullName evidence="1">Multisubunit Na+/H+ antiporter MnhG subunit</fullName>
    </submittedName>
</protein>
<keyword evidence="2" id="KW-1185">Reference proteome</keyword>
<dbReference type="EMBL" id="JAFBBK010000001">
    <property type="protein sequence ID" value="MBM7414215.1"/>
    <property type="molecule type" value="Genomic_DNA"/>
</dbReference>
<dbReference type="Proteomes" id="UP000703038">
    <property type="component" value="Unassembled WGS sequence"/>
</dbReference>
<gene>
    <name evidence="1" type="ORF">JOE42_000948</name>
</gene>
<dbReference type="RefSeq" id="WP_204866990.1">
    <property type="nucleotide sequence ID" value="NZ_JAFBBK010000001.1"/>
</dbReference>